<dbReference type="InterPro" id="IPR051918">
    <property type="entry name" value="STPP_CPPED1"/>
</dbReference>
<dbReference type="Pfam" id="PF00149">
    <property type="entry name" value="Metallophos"/>
    <property type="match status" value="1"/>
</dbReference>
<dbReference type="SUPFAM" id="SSF56300">
    <property type="entry name" value="Metallo-dependent phosphatases"/>
    <property type="match status" value="1"/>
</dbReference>
<evidence type="ECO:0000313" key="3">
    <source>
        <dbReference type="Proteomes" id="UP000007089"/>
    </source>
</evidence>
<dbReference type="HOGENOM" id="CLU_067998_0_0_7"/>
<organism evidence="2 3">
    <name type="scientific">Anaeromyxobacter dehalogenans (strain ATCC BAA-258 / DSM 21875 / 2CP-1)</name>
    <dbReference type="NCBI Taxonomy" id="455488"/>
    <lineage>
        <taxon>Bacteria</taxon>
        <taxon>Pseudomonadati</taxon>
        <taxon>Myxococcota</taxon>
        <taxon>Myxococcia</taxon>
        <taxon>Myxococcales</taxon>
        <taxon>Cystobacterineae</taxon>
        <taxon>Anaeromyxobacteraceae</taxon>
        <taxon>Anaeromyxobacter</taxon>
    </lineage>
</organism>
<gene>
    <name evidence="2" type="ordered locus">A2cp1_2497</name>
</gene>
<keyword evidence="3" id="KW-1185">Reference proteome</keyword>
<feature type="domain" description="Calcineurin-like phosphoesterase" evidence="1">
    <location>
        <begin position="72"/>
        <end position="242"/>
    </location>
</feature>
<dbReference type="PANTHER" id="PTHR43143">
    <property type="entry name" value="METALLOPHOSPHOESTERASE, CALCINEURIN SUPERFAMILY"/>
    <property type="match status" value="1"/>
</dbReference>
<dbReference type="KEGG" id="acp:A2cp1_2497"/>
<dbReference type="GO" id="GO:0016787">
    <property type="term" value="F:hydrolase activity"/>
    <property type="evidence" value="ECO:0007669"/>
    <property type="project" value="InterPro"/>
</dbReference>
<accession>B8JC95</accession>
<dbReference type="AlphaFoldDB" id="B8JC95"/>
<protein>
    <submittedName>
        <fullName evidence="2">Metallophosphoesterase</fullName>
    </submittedName>
</protein>
<sequence length="282" mass="30868">MVLAKWEAMSQRPHLAASVRSPLGRAAPAAVAALAVLLSGCLEYSPYALPGEQGLNRKAVGSLLATPPAEPLRVALLGDTQLAFDEAEDAVRLVNAMDGVSFAIQLGDFTDMGLLREYELMQDVFEGLRVPWLVVLGNHDMLGGGDAIYDRLFGARNLVFTWGRTRFVLLDTNGREYGFPEDVPDLRWLDAQLAPDGEHDRAVVVAHVPPWHEDFNAALRQPYLDLLAAHGVTDSFYAHVHHSEQREESGVRLWTADALTGRSILLLTLPAGADPVVEQVSW</sequence>
<evidence type="ECO:0000313" key="2">
    <source>
        <dbReference type="EMBL" id="ACL65835.1"/>
    </source>
</evidence>
<reference evidence="2" key="1">
    <citation type="submission" date="2009-01" db="EMBL/GenBank/DDBJ databases">
        <title>Complete sequence of Anaeromyxobacter dehalogenans 2CP-1.</title>
        <authorList>
            <consortium name="US DOE Joint Genome Institute"/>
            <person name="Lucas S."/>
            <person name="Copeland A."/>
            <person name="Lapidus A."/>
            <person name="Glavina del Rio T."/>
            <person name="Dalin E."/>
            <person name="Tice H."/>
            <person name="Bruce D."/>
            <person name="Goodwin L."/>
            <person name="Pitluck S."/>
            <person name="Saunders E."/>
            <person name="Brettin T."/>
            <person name="Detter J.C."/>
            <person name="Han C."/>
            <person name="Larimer F."/>
            <person name="Land M."/>
            <person name="Hauser L."/>
            <person name="Kyrpides N."/>
            <person name="Ovchinnikova G."/>
            <person name="Beliaev A.S."/>
            <person name="Richardson P."/>
        </authorList>
    </citation>
    <scope>NUCLEOTIDE SEQUENCE</scope>
    <source>
        <strain evidence="2">2CP-1</strain>
    </source>
</reference>
<evidence type="ECO:0000259" key="1">
    <source>
        <dbReference type="Pfam" id="PF00149"/>
    </source>
</evidence>
<dbReference type="Proteomes" id="UP000007089">
    <property type="component" value="Chromosome"/>
</dbReference>
<name>B8JC95_ANAD2</name>
<dbReference type="PANTHER" id="PTHR43143:SF1">
    <property type="entry name" value="SERINE_THREONINE-PROTEIN PHOSPHATASE CPPED1"/>
    <property type="match status" value="1"/>
</dbReference>
<dbReference type="EMBL" id="CP001359">
    <property type="protein sequence ID" value="ACL65835.1"/>
    <property type="molecule type" value="Genomic_DNA"/>
</dbReference>
<dbReference type="InterPro" id="IPR029052">
    <property type="entry name" value="Metallo-depent_PP-like"/>
</dbReference>
<dbReference type="Gene3D" id="3.60.21.10">
    <property type="match status" value="1"/>
</dbReference>
<dbReference type="InterPro" id="IPR004843">
    <property type="entry name" value="Calcineurin-like_PHP"/>
</dbReference>
<proteinExistence type="predicted"/>